<evidence type="ECO:0000313" key="3">
    <source>
        <dbReference type="Proteomes" id="UP000636800"/>
    </source>
</evidence>
<dbReference type="AlphaFoldDB" id="A0A835UNS8"/>
<dbReference type="Proteomes" id="UP000636800">
    <property type="component" value="Unassembled WGS sequence"/>
</dbReference>
<evidence type="ECO:0000313" key="2">
    <source>
        <dbReference type="EMBL" id="KAG0470094.1"/>
    </source>
</evidence>
<sequence>MQPLLNLHARYEQIHTHHTQHFKGINVYSITDSYETKLHYGQQPRAVQSPAGRGEQLGGAKADNKIGGILRESSASAKSAAAPIVLGRREKPKSHRGE</sequence>
<proteinExistence type="predicted"/>
<protein>
    <submittedName>
        <fullName evidence="2">Uncharacterized protein</fullName>
    </submittedName>
</protein>
<keyword evidence="3" id="KW-1185">Reference proteome</keyword>
<dbReference type="EMBL" id="JADCNL010000008">
    <property type="protein sequence ID" value="KAG0470094.1"/>
    <property type="molecule type" value="Genomic_DNA"/>
</dbReference>
<organism evidence="2 3">
    <name type="scientific">Vanilla planifolia</name>
    <name type="common">Vanilla</name>
    <dbReference type="NCBI Taxonomy" id="51239"/>
    <lineage>
        <taxon>Eukaryota</taxon>
        <taxon>Viridiplantae</taxon>
        <taxon>Streptophyta</taxon>
        <taxon>Embryophyta</taxon>
        <taxon>Tracheophyta</taxon>
        <taxon>Spermatophyta</taxon>
        <taxon>Magnoliopsida</taxon>
        <taxon>Liliopsida</taxon>
        <taxon>Asparagales</taxon>
        <taxon>Orchidaceae</taxon>
        <taxon>Vanilloideae</taxon>
        <taxon>Vanilleae</taxon>
        <taxon>Vanilla</taxon>
    </lineage>
</organism>
<comment type="caution">
    <text evidence="2">The sequence shown here is derived from an EMBL/GenBank/DDBJ whole genome shotgun (WGS) entry which is preliminary data.</text>
</comment>
<reference evidence="2 3" key="1">
    <citation type="journal article" date="2020" name="Nat. Food">
        <title>A phased Vanilla planifolia genome enables genetic improvement of flavour and production.</title>
        <authorList>
            <person name="Hasing T."/>
            <person name="Tang H."/>
            <person name="Brym M."/>
            <person name="Khazi F."/>
            <person name="Huang T."/>
            <person name="Chambers A.H."/>
        </authorList>
    </citation>
    <scope>NUCLEOTIDE SEQUENCE [LARGE SCALE GENOMIC DNA]</scope>
    <source>
        <tissue evidence="2">Leaf</tissue>
    </source>
</reference>
<accession>A0A835UNS8</accession>
<feature type="compositionally biased region" description="Low complexity" evidence="1">
    <location>
        <begin position="73"/>
        <end position="82"/>
    </location>
</feature>
<gene>
    <name evidence="2" type="ORF">HPP92_016794</name>
</gene>
<name>A0A835UNS8_VANPL</name>
<evidence type="ECO:0000256" key="1">
    <source>
        <dbReference type="SAM" id="MobiDB-lite"/>
    </source>
</evidence>
<feature type="region of interest" description="Disordered" evidence="1">
    <location>
        <begin position="42"/>
        <end position="98"/>
    </location>
</feature>